<dbReference type="EMBL" id="LMWW01000006">
    <property type="protein sequence ID" value="KUN88071.1"/>
    <property type="molecule type" value="Genomic_DNA"/>
</dbReference>
<dbReference type="PANTHER" id="PTHR11941">
    <property type="entry name" value="ENOYL-COA HYDRATASE-RELATED"/>
    <property type="match status" value="1"/>
</dbReference>
<dbReference type="Gene3D" id="3.90.226.10">
    <property type="entry name" value="2-enoyl-CoA Hydratase, Chain A, domain 1"/>
    <property type="match status" value="1"/>
</dbReference>
<dbReference type="EC" id="4.2.1.17" evidence="2"/>
<dbReference type="Proteomes" id="UP000052982">
    <property type="component" value="Unassembled WGS sequence"/>
</dbReference>
<dbReference type="Pfam" id="PF00378">
    <property type="entry name" value="ECH_1"/>
    <property type="match status" value="1"/>
</dbReference>
<protein>
    <recommendedName>
        <fullName evidence="2">enoyl-CoA hydratase</fullName>
        <ecNumber evidence="2">4.2.1.17</ecNumber>
    </recommendedName>
</protein>
<evidence type="ECO:0000256" key="3">
    <source>
        <dbReference type="ARBA" id="ARBA00023239"/>
    </source>
</evidence>
<evidence type="ECO:0000256" key="4">
    <source>
        <dbReference type="ARBA" id="ARBA00023709"/>
    </source>
</evidence>
<dbReference type="GO" id="GO:0006635">
    <property type="term" value="P:fatty acid beta-oxidation"/>
    <property type="evidence" value="ECO:0007669"/>
    <property type="project" value="TreeGrafter"/>
</dbReference>
<evidence type="ECO:0000256" key="1">
    <source>
        <dbReference type="ARBA" id="ARBA00005254"/>
    </source>
</evidence>
<dbReference type="InterPro" id="IPR029045">
    <property type="entry name" value="ClpP/crotonase-like_dom_sf"/>
</dbReference>
<dbReference type="PROSITE" id="PS00166">
    <property type="entry name" value="ENOYL_COA_HYDRATASE"/>
    <property type="match status" value="1"/>
</dbReference>
<dbReference type="CDD" id="cd06558">
    <property type="entry name" value="crotonase-like"/>
    <property type="match status" value="1"/>
</dbReference>
<dbReference type="GO" id="GO:0018812">
    <property type="term" value="F:3-hydroxyacyl-CoA dehydratase activity"/>
    <property type="evidence" value="ECO:0007669"/>
    <property type="project" value="RHEA"/>
</dbReference>
<evidence type="ECO:0000256" key="5">
    <source>
        <dbReference type="ARBA" id="ARBA00023717"/>
    </source>
</evidence>
<dbReference type="InterPro" id="IPR001753">
    <property type="entry name" value="Enoyl-CoA_hydra/iso"/>
</dbReference>
<comment type="catalytic activity">
    <reaction evidence="5">
        <text>a 4-saturated-(3S)-3-hydroxyacyl-CoA = a (3E)-enoyl-CoA + H2O</text>
        <dbReference type="Rhea" id="RHEA:20724"/>
        <dbReference type="ChEBI" id="CHEBI:15377"/>
        <dbReference type="ChEBI" id="CHEBI:58521"/>
        <dbReference type="ChEBI" id="CHEBI:137480"/>
        <dbReference type="EC" id="4.2.1.17"/>
    </reaction>
</comment>
<gene>
    <name evidence="7" type="ORF">AQJ64_03770</name>
</gene>
<comment type="catalytic activity">
    <reaction evidence="4">
        <text>a (3S)-3-hydroxyacyl-CoA = a (2E)-enoyl-CoA + H2O</text>
        <dbReference type="Rhea" id="RHEA:16105"/>
        <dbReference type="ChEBI" id="CHEBI:15377"/>
        <dbReference type="ChEBI" id="CHEBI:57318"/>
        <dbReference type="ChEBI" id="CHEBI:58856"/>
        <dbReference type="EC" id="4.2.1.17"/>
    </reaction>
</comment>
<dbReference type="AlphaFoldDB" id="A0A101T9C5"/>
<dbReference type="SUPFAM" id="SSF52096">
    <property type="entry name" value="ClpP/crotonase"/>
    <property type="match status" value="1"/>
</dbReference>
<dbReference type="PANTHER" id="PTHR11941:SF54">
    <property type="entry name" value="ENOYL-COA HYDRATASE, MITOCHONDRIAL"/>
    <property type="match status" value="1"/>
</dbReference>
<comment type="caution">
    <text evidence="7">The sequence shown here is derived from an EMBL/GenBank/DDBJ whole genome shotgun (WGS) entry which is preliminary data.</text>
</comment>
<dbReference type="FunFam" id="3.90.226.10:FF:000009">
    <property type="entry name" value="Carnitinyl-CoA dehydratase"/>
    <property type="match status" value="1"/>
</dbReference>
<keyword evidence="8" id="KW-1185">Reference proteome</keyword>
<dbReference type="STRING" id="1943.AQJ64_03770"/>
<accession>A0A101T9C5</accession>
<dbReference type="RefSeq" id="WP_055634697.1">
    <property type="nucleotide sequence ID" value="NZ_JBIRRP010000023.1"/>
</dbReference>
<evidence type="ECO:0000256" key="6">
    <source>
        <dbReference type="RuleBase" id="RU003707"/>
    </source>
</evidence>
<comment type="similarity">
    <text evidence="1 6">Belongs to the enoyl-CoA hydratase/isomerase family.</text>
</comment>
<evidence type="ECO:0000313" key="8">
    <source>
        <dbReference type="Proteomes" id="UP000052982"/>
    </source>
</evidence>
<organism evidence="7 8">
    <name type="scientific">Streptomyces griseoruber</name>
    <dbReference type="NCBI Taxonomy" id="1943"/>
    <lineage>
        <taxon>Bacteria</taxon>
        <taxon>Bacillati</taxon>
        <taxon>Actinomycetota</taxon>
        <taxon>Actinomycetes</taxon>
        <taxon>Kitasatosporales</taxon>
        <taxon>Streptomycetaceae</taxon>
        <taxon>Streptomyces</taxon>
    </lineage>
</organism>
<sequence length="260" mass="27482">MADGTGTILTRTEDAVGHVRLHRPEAANALSRAMMTALLDAVRAWDADPDVRCVVISGTERLFAAGADIADLAELSESGPVGTYLDDFSDLWEALYATRIPLVAAVNGHVLGGGCELAMICDLVIASDTARFGQPELRLGAIPGAGGTQRLVRAVGKALAMDMILTGRTITAPEALAAGLVSRVVPPDQLDRTAHDTARTIAAHPATAVRLAKEAVLTAFETPLSVGIRTERRLAALNSSTDDHTQGLRAFLDKRRSNER</sequence>
<name>A0A101T9C5_9ACTN</name>
<dbReference type="InterPro" id="IPR018376">
    <property type="entry name" value="Enoyl-CoA_hyd/isom_CS"/>
</dbReference>
<dbReference type="FunFam" id="1.10.12.10:FF:000001">
    <property type="entry name" value="Probable enoyl-CoA hydratase, mitochondrial"/>
    <property type="match status" value="1"/>
</dbReference>
<reference evidence="7 8" key="1">
    <citation type="submission" date="2015-10" db="EMBL/GenBank/DDBJ databases">
        <title>Draft genome sequence of Streptomyces griseoruber DSM 40281, type strain for the species Streptomyces griseoruber.</title>
        <authorList>
            <person name="Ruckert C."/>
            <person name="Winkler A."/>
            <person name="Kalinowski J."/>
            <person name="Kampfer P."/>
            <person name="Glaeser S."/>
        </authorList>
    </citation>
    <scope>NUCLEOTIDE SEQUENCE [LARGE SCALE GENOMIC DNA]</scope>
    <source>
        <strain evidence="7 8">DSM 40281</strain>
    </source>
</reference>
<dbReference type="InterPro" id="IPR014748">
    <property type="entry name" value="Enoyl-CoA_hydra_C"/>
</dbReference>
<proteinExistence type="inferred from homology"/>
<keyword evidence="3 7" id="KW-0456">Lyase</keyword>
<evidence type="ECO:0000256" key="2">
    <source>
        <dbReference type="ARBA" id="ARBA00012076"/>
    </source>
</evidence>
<dbReference type="Gene3D" id="1.10.12.10">
    <property type="entry name" value="Lyase 2-enoyl-coa Hydratase, Chain A, domain 2"/>
    <property type="match status" value="1"/>
</dbReference>
<evidence type="ECO:0000313" key="7">
    <source>
        <dbReference type="EMBL" id="KUN88071.1"/>
    </source>
</evidence>
<dbReference type="OrthoDB" id="9790967at2"/>